<organism evidence="2 3">
    <name type="scientific">Polyplax serrata</name>
    <name type="common">Common mouse louse</name>
    <dbReference type="NCBI Taxonomy" id="468196"/>
    <lineage>
        <taxon>Eukaryota</taxon>
        <taxon>Metazoa</taxon>
        <taxon>Ecdysozoa</taxon>
        <taxon>Arthropoda</taxon>
        <taxon>Hexapoda</taxon>
        <taxon>Insecta</taxon>
        <taxon>Pterygota</taxon>
        <taxon>Neoptera</taxon>
        <taxon>Paraneoptera</taxon>
        <taxon>Psocodea</taxon>
        <taxon>Troctomorpha</taxon>
        <taxon>Phthiraptera</taxon>
        <taxon>Anoplura</taxon>
        <taxon>Polyplacidae</taxon>
        <taxon>Polyplax</taxon>
    </lineage>
</organism>
<feature type="compositionally biased region" description="Basic and acidic residues" evidence="1">
    <location>
        <begin position="1"/>
        <end position="15"/>
    </location>
</feature>
<dbReference type="AlphaFoldDB" id="A0AAN8S6P5"/>
<dbReference type="EMBL" id="JAWJWE010000005">
    <property type="protein sequence ID" value="KAK6634604.1"/>
    <property type="molecule type" value="Genomic_DNA"/>
</dbReference>
<dbReference type="Proteomes" id="UP001372834">
    <property type="component" value="Unassembled WGS sequence"/>
</dbReference>
<feature type="region of interest" description="Disordered" evidence="1">
    <location>
        <begin position="1"/>
        <end position="24"/>
    </location>
</feature>
<name>A0AAN8S6P5_POLSC</name>
<evidence type="ECO:0000256" key="1">
    <source>
        <dbReference type="SAM" id="MobiDB-lite"/>
    </source>
</evidence>
<proteinExistence type="predicted"/>
<sequence length="62" mass="7255">MENDDYSHVFDKEETSENLPVSNRISTGPAQIIRRHVKSSLSCQLQRIFIWNLEPKKKFGHV</sequence>
<evidence type="ECO:0000313" key="3">
    <source>
        <dbReference type="Proteomes" id="UP001372834"/>
    </source>
</evidence>
<evidence type="ECO:0000313" key="2">
    <source>
        <dbReference type="EMBL" id="KAK6634604.1"/>
    </source>
</evidence>
<reference evidence="2 3" key="1">
    <citation type="submission" date="2023-10" db="EMBL/GenBank/DDBJ databases">
        <title>Genomes of two closely related lineages of the louse Polyplax serrata with different host specificities.</title>
        <authorList>
            <person name="Martinu J."/>
            <person name="Tarabai H."/>
            <person name="Stefka J."/>
            <person name="Hypsa V."/>
        </authorList>
    </citation>
    <scope>NUCLEOTIDE SEQUENCE [LARGE SCALE GENOMIC DNA]</scope>
    <source>
        <strain evidence="2">HR10_N</strain>
    </source>
</reference>
<accession>A0AAN8S6P5</accession>
<comment type="caution">
    <text evidence="2">The sequence shown here is derived from an EMBL/GenBank/DDBJ whole genome shotgun (WGS) entry which is preliminary data.</text>
</comment>
<protein>
    <submittedName>
        <fullName evidence="2">Uncharacterized protein</fullName>
    </submittedName>
</protein>
<gene>
    <name evidence="2" type="ORF">RUM43_012005</name>
</gene>